<protein>
    <submittedName>
        <fullName evidence="1">Uncharacterized protein</fullName>
    </submittedName>
</protein>
<reference evidence="1 2" key="1">
    <citation type="submission" date="2014-04" db="EMBL/GenBank/DDBJ databases">
        <authorList>
            <consortium name="DOE Joint Genome Institute"/>
            <person name="Kuo A."/>
            <person name="Kohler A."/>
            <person name="Nagy L.G."/>
            <person name="Floudas D."/>
            <person name="Copeland A."/>
            <person name="Barry K.W."/>
            <person name="Cichocki N."/>
            <person name="Veneault-Fourrey C."/>
            <person name="LaButti K."/>
            <person name="Lindquist E.A."/>
            <person name="Lipzen A."/>
            <person name="Lundell T."/>
            <person name="Morin E."/>
            <person name="Murat C."/>
            <person name="Sun H."/>
            <person name="Tunlid A."/>
            <person name="Henrissat B."/>
            <person name="Grigoriev I.V."/>
            <person name="Hibbett D.S."/>
            <person name="Martin F."/>
            <person name="Nordberg H.P."/>
            <person name="Cantor M.N."/>
            <person name="Hua S.X."/>
        </authorList>
    </citation>
    <scope>NUCLEOTIDE SEQUENCE [LARGE SCALE GENOMIC DNA]</scope>
    <source>
        <strain evidence="1 2">Foug A</strain>
    </source>
</reference>
<dbReference type="Proteomes" id="UP000053989">
    <property type="component" value="Unassembled WGS sequence"/>
</dbReference>
<dbReference type="InParanoid" id="A0A0C3ADX1"/>
<proteinExistence type="predicted"/>
<organism evidence="1 2">
    <name type="scientific">Scleroderma citrinum Foug A</name>
    <dbReference type="NCBI Taxonomy" id="1036808"/>
    <lineage>
        <taxon>Eukaryota</taxon>
        <taxon>Fungi</taxon>
        <taxon>Dikarya</taxon>
        <taxon>Basidiomycota</taxon>
        <taxon>Agaricomycotina</taxon>
        <taxon>Agaricomycetes</taxon>
        <taxon>Agaricomycetidae</taxon>
        <taxon>Boletales</taxon>
        <taxon>Sclerodermatineae</taxon>
        <taxon>Sclerodermataceae</taxon>
        <taxon>Scleroderma</taxon>
    </lineage>
</organism>
<dbReference type="STRING" id="1036808.A0A0C3ADX1"/>
<gene>
    <name evidence="1" type="ORF">SCLCIDRAFT_1214399</name>
</gene>
<dbReference type="OrthoDB" id="8922241at2759"/>
<dbReference type="AlphaFoldDB" id="A0A0C3ADX1"/>
<evidence type="ECO:0000313" key="1">
    <source>
        <dbReference type="EMBL" id="KIM63102.1"/>
    </source>
</evidence>
<dbReference type="EMBL" id="KN822037">
    <property type="protein sequence ID" value="KIM63102.1"/>
    <property type="molecule type" value="Genomic_DNA"/>
</dbReference>
<keyword evidence="2" id="KW-1185">Reference proteome</keyword>
<sequence>MCSTPIKMALFIPPSCNIQAVPSTVSAPKKNNLCAYLYCKWVQCNHHTPDFKCHIRTHTCFGCPAQCVCCGVLLKDLMFEGCRKEFSRHNALKCHLNNEHMTCISDMNTFTTSYKD</sequence>
<evidence type="ECO:0000313" key="2">
    <source>
        <dbReference type="Proteomes" id="UP000053989"/>
    </source>
</evidence>
<dbReference type="HOGENOM" id="CLU_130028_0_0_1"/>
<reference evidence="2" key="2">
    <citation type="submission" date="2015-01" db="EMBL/GenBank/DDBJ databases">
        <title>Evolutionary Origins and Diversification of the Mycorrhizal Mutualists.</title>
        <authorList>
            <consortium name="DOE Joint Genome Institute"/>
            <consortium name="Mycorrhizal Genomics Consortium"/>
            <person name="Kohler A."/>
            <person name="Kuo A."/>
            <person name="Nagy L.G."/>
            <person name="Floudas D."/>
            <person name="Copeland A."/>
            <person name="Barry K.W."/>
            <person name="Cichocki N."/>
            <person name="Veneault-Fourrey C."/>
            <person name="LaButti K."/>
            <person name="Lindquist E.A."/>
            <person name="Lipzen A."/>
            <person name="Lundell T."/>
            <person name="Morin E."/>
            <person name="Murat C."/>
            <person name="Riley R."/>
            <person name="Ohm R."/>
            <person name="Sun H."/>
            <person name="Tunlid A."/>
            <person name="Henrissat B."/>
            <person name="Grigoriev I.V."/>
            <person name="Hibbett D.S."/>
            <person name="Martin F."/>
        </authorList>
    </citation>
    <scope>NUCLEOTIDE SEQUENCE [LARGE SCALE GENOMIC DNA]</scope>
    <source>
        <strain evidence="2">Foug A</strain>
    </source>
</reference>
<name>A0A0C3ADX1_9AGAM</name>
<accession>A0A0C3ADX1</accession>